<dbReference type="EC" id="2.1.1.198" evidence="7"/>
<evidence type="ECO:0000256" key="1">
    <source>
        <dbReference type="ARBA" id="ARBA00022490"/>
    </source>
</evidence>
<dbReference type="CDD" id="cd11648">
    <property type="entry name" value="RsmI"/>
    <property type="match status" value="1"/>
</dbReference>
<dbReference type="SUPFAM" id="SSF53790">
    <property type="entry name" value="Tetrapyrrole methylase"/>
    <property type="match status" value="1"/>
</dbReference>
<dbReference type="Pfam" id="PF00590">
    <property type="entry name" value="TP_methylase"/>
    <property type="match status" value="1"/>
</dbReference>
<sequence>MLCLVPTPIGNLEDISSRSLKVLTESELIFCEDTRVTKKLLNLLGEKYNLDFSNKEYKSFHSHNENQILKTLDKDTFSKNVVYVSDAGMPCVSDPGATLVDFCIKNQIPYDVLPGANAILTAYAMSGFTQTTFSFYGFLDHKGASRASKLDEILNDDKLSILYESPHRLLKLLEELNEKEPNRTIFLAKEITKLHQTIYKNSASNLFEEFKNINIKGEWVVVIEPKEKVGLNLELNDILPLDLPPKIKAKLIAKMTGQSIKEVYQQFLDKIAE</sequence>
<dbReference type="GO" id="GO:0032259">
    <property type="term" value="P:methylation"/>
    <property type="evidence" value="ECO:0007669"/>
    <property type="project" value="UniProtKB-KW"/>
</dbReference>
<dbReference type="InterPro" id="IPR014777">
    <property type="entry name" value="4pyrrole_Mease_sub1"/>
</dbReference>
<evidence type="ECO:0000256" key="4">
    <source>
        <dbReference type="ARBA" id="ARBA00022679"/>
    </source>
</evidence>
<dbReference type="HAMAP" id="MF_01877">
    <property type="entry name" value="16SrRNA_methyltr_I"/>
    <property type="match status" value="1"/>
</dbReference>
<keyword evidence="1" id="KW-0963">Cytoplasm</keyword>
<dbReference type="InterPro" id="IPR035996">
    <property type="entry name" value="4pyrrol_Methylase_sf"/>
</dbReference>
<dbReference type="InterPro" id="IPR014776">
    <property type="entry name" value="4pyrrole_Mease_sub2"/>
</dbReference>
<dbReference type="Gene3D" id="3.40.1010.10">
    <property type="entry name" value="Cobalt-precorrin-4 Transmethylase, Domain 1"/>
    <property type="match status" value="1"/>
</dbReference>
<dbReference type="PIRSF" id="PIRSF005917">
    <property type="entry name" value="MTase_YraL"/>
    <property type="match status" value="1"/>
</dbReference>
<keyword evidence="3 7" id="KW-0489">Methyltransferase</keyword>
<reference evidence="7" key="1">
    <citation type="submission" date="2019-08" db="EMBL/GenBank/DDBJ databases">
        <authorList>
            <person name="Kucharzyk K."/>
            <person name="Murdoch R.W."/>
            <person name="Higgins S."/>
            <person name="Loffler F."/>
        </authorList>
    </citation>
    <scope>NUCLEOTIDE SEQUENCE</scope>
</reference>
<dbReference type="EMBL" id="VSSQ01000041">
    <property type="protein sequence ID" value="MPL68454.1"/>
    <property type="molecule type" value="Genomic_DNA"/>
</dbReference>
<dbReference type="Gene3D" id="3.30.950.10">
    <property type="entry name" value="Methyltransferase, Cobalt-precorrin-4 Transmethylase, Domain 2"/>
    <property type="match status" value="1"/>
</dbReference>
<evidence type="ECO:0000313" key="7">
    <source>
        <dbReference type="EMBL" id="MPL68454.1"/>
    </source>
</evidence>
<evidence type="ECO:0000256" key="2">
    <source>
        <dbReference type="ARBA" id="ARBA00022552"/>
    </source>
</evidence>
<feature type="domain" description="Tetrapyrrole methylase" evidence="6">
    <location>
        <begin position="1"/>
        <end position="205"/>
    </location>
</feature>
<comment type="caution">
    <text evidence="7">The sequence shown here is derived from an EMBL/GenBank/DDBJ whole genome shotgun (WGS) entry which is preliminary data.</text>
</comment>
<name>A0A644TNI4_9ZZZZ</name>
<gene>
    <name evidence="7" type="primary">rsmI_8</name>
    <name evidence="7" type="ORF">SDC9_14176</name>
</gene>
<keyword evidence="4 7" id="KW-0808">Transferase</keyword>
<dbReference type="InterPro" id="IPR008189">
    <property type="entry name" value="rRNA_ssu_MeTfrase_I"/>
</dbReference>
<dbReference type="PANTHER" id="PTHR46111:SF1">
    <property type="entry name" value="RIBOSOMAL RNA SMALL SUBUNIT METHYLTRANSFERASE I"/>
    <property type="match status" value="1"/>
</dbReference>
<accession>A0A644TNI4</accession>
<keyword evidence="5" id="KW-0949">S-adenosyl-L-methionine</keyword>
<organism evidence="7">
    <name type="scientific">bioreactor metagenome</name>
    <dbReference type="NCBI Taxonomy" id="1076179"/>
    <lineage>
        <taxon>unclassified sequences</taxon>
        <taxon>metagenomes</taxon>
        <taxon>ecological metagenomes</taxon>
    </lineage>
</organism>
<dbReference type="InterPro" id="IPR000878">
    <property type="entry name" value="4pyrrol_Mease"/>
</dbReference>
<dbReference type="FunFam" id="3.30.950.10:FF:000002">
    <property type="entry name" value="Ribosomal RNA small subunit methyltransferase I"/>
    <property type="match status" value="1"/>
</dbReference>
<dbReference type="GO" id="GO:0008168">
    <property type="term" value="F:methyltransferase activity"/>
    <property type="evidence" value="ECO:0007669"/>
    <property type="project" value="UniProtKB-KW"/>
</dbReference>
<evidence type="ECO:0000259" key="6">
    <source>
        <dbReference type="Pfam" id="PF00590"/>
    </source>
</evidence>
<dbReference type="GO" id="GO:0006364">
    <property type="term" value="P:rRNA processing"/>
    <property type="evidence" value="ECO:0007669"/>
    <property type="project" value="UniProtKB-KW"/>
</dbReference>
<dbReference type="InterPro" id="IPR018063">
    <property type="entry name" value="SAM_MeTrfase_RsmI_CS"/>
</dbReference>
<evidence type="ECO:0000256" key="5">
    <source>
        <dbReference type="ARBA" id="ARBA00022691"/>
    </source>
</evidence>
<evidence type="ECO:0000256" key="3">
    <source>
        <dbReference type="ARBA" id="ARBA00022603"/>
    </source>
</evidence>
<dbReference type="AlphaFoldDB" id="A0A644TNI4"/>
<dbReference type="NCBIfam" id="TIGR00096">
    <property type="entry name" value="16S rRNA (cytidine(1402)-2'-O)-methyltransferase"/>
    <property type="match status" value="1"/>
</dbReference>
<dbReference type="PANTHER" id="PTHR46111">
    <property type="entry name" value="RIBOSOMAL RNA SMALL SUBUNIT METHYLTRANSFERASE I"/>
    <property type="match status" value="1"/>
</dbReference>
<dbReference type="PROSITE" id="PS01296">
    <property type="entry name" value="RSMI"/>
    <property type="match status" value="1"/>
</dbReference>
<keyword evidence="2" id="KW-0698">rRNA processing</keyword>
<protein>
    <submittedName>
        <fullName evidence="7">Ribosomal RNA small subunit methyltransferase I</fullName>
        <ecNumber evidence="7">2.1.1.198</ecNumber>
    </submittedName>
</protein>
<proteinExistence type="inferred from homology"/>